<dbReference type="Proteomes" id="UP000214365">
    <property type="component" value="Unassembled WGS sequence"/>
</dbReference>
<reference evidence="3 4" key="1">
    <citation type="submission" date="2015-06" db="EMBL/GenBank/DDBJ databases">
        <title>Talaromyces atroroseus IBT 11181 draft genome.</title>
        <authorList>
            <person name="Rasmussen K.B."/>
            <person name="Rasmussen S."/>
            <person name="Petersen B."/>
            <person name="Sicheritz-Ponten T."/>
            <person name="Mortensen U.H."/>
            <person name="Thrane U."/>
        </authorList>
    </citation>
    <scope>NUCLEOTIDE SEQUENCE [LARGE SCALE GENOMIC DNA]</scope>
    <source>
        <strain evidence="3 4">IBT 11181</strain>
    </source>
</reference>
<feature type="compositionally biased region" description="Pro residues" evidence="1">
    <location>
        <begin position="526"/>
        <end position="535"/>
    </location>
</feature>
<comment type="caution">
    <text evidence="3">The sequence shown here is derived from an EMBL/GenBank/DDBJ whole genome shotgun (WGS) entry which is preliminary data.</text>
</comment>
<feature type="compositionally biased region" description="Low complexity" evidence="1">
    <location>
        <begin position="574"/>
        <end position="591"/>
    </location>
</feature>
<dbReference type="GO" id="GO:0008237">
    <property type="term" value="F:metallopeptidase activity"/>
    <property type="evidence" value="ECO:0007669"/>
    <property type="project" value="InterPro"/>
</dbReference>
<protein>
    <recommendedName>
        <fullName evidence="5">Lysine-specific metallo-endopeptidase domain-containing protein</fullName>
    </recommendedName>
</protein>
<feature type="region of interest" description="Disordered" evidence="1">
    <location>
        <begin position="466"/>
        <end position="595"/>
    </location>
</feature>
<feature type="region of interest" description="Disordered" evidence="1">
    <location>
        <begin position="708"/>
        <end position="789"/>
    </location>
</feature>
<evidence type="ECO:0000313" key="3">
    <source>
        <dbReference type="EMBL" id="OKL61805.1"/>
    </source>
</evidence>
<feature type="compositionally biased region" description="Low complexity" evidence="1">
    <location>
        <begin position="407"/>
        <end position="417"/>
    </location>
</feature>
<dbReference type="Gene3D" id="3.40.390.10">
    <property type="entry name" value="Collagenase (Catalytic Domain)"/>
    <property type="match status" value="1"/>
</dbReference>
<keyword evidence="4" id="KW-1185">Reference proteome</keyword>
<organism evidence="3 4">
    <name type="scientific">Talaromyces atroroseus</name>
    <dbReference type="NCBI Taxonomy" id="1441469"/>
    <lineage>
        <taxon>Eukaryota</taxon>
        <taxon>Fungi</taxon>
        <taxon>Dikarya</taxon>
        <taxon>Ascomycota</taxon>
        <taxon>Pezizomycotina</taxon>
        <taxon>Eurotiomycetes</taxon>
        <taxon>Eurotiomycetidae</taxon>
        <taxon>Eurotiales</taxon>
        <taxon>Trichocomaceae</taxon>
        <taxon>Talaromyces</taxon>
        <taxon>Talaromyces sect. Trachyspermi</taxon>
    </lineage>
</organism>
<dbReference type="GeneID" id="31002627"/>
<feature type="compositionally biased region" description="Low complexity" evidence="1">
    <location>
        <begin position="536"/>
        <end position="545"/>
    </location>
</feature>
<evidence type="ECO:0008006" key="5">
    <source>
        <dbReference type="Google" id="ProtNLM"/>
    </source>
</evidence>
<evidence type="ECO:0000256" key="1">
    <source>
        <dbReference type="SAM" id="MobiDB-lite"/>
    </source>
</evidence>
<feature type="region of interest" description="Disordered" evidence="1">
    <location>
        <begin position="407"/>
        <end position="443"/>
    </location>
</feature>
<dbReference type="OrthoDB" id="4226077at2759"/>
<feature type="compositionally biased region" description="Polar residues" evidence="1">
    <location>
        <begin position="507"/>
        <end position="522"/>
    </location>
</feature>
<feature type="chain" id="PRO_5012714058" description="Lysine-specific metallo-endopeptidase domain-containing protein" evidence="2">
    <location>
        <begin position="19"/>
        <end position="1172"/>
    </location>
</feature>
<evidence type="ECO:0000313" key="4">
    <source>
        <dbReference type="Proteomes" id="UP000214365"/>
    </source>
</evidence>
<name>A0A225B4M2_TALAT</name>
<keyword evidence="2" id="KW-0732">Signal</keyword>
<feature type="compositionally biased region" description="Low complexity" evidence="1">
    <location>
        <begin position="466"/>
        <end position="480"/>
    </location>
</feature>
<evidence type="ECO:0000256" key="2">
    <source>
        <dbReference type="SAM" id="SignalP"/>
    </source>
</evidence>
<dbReference type="RefSeq" id="XP_020121926.1">
    <property type="nucleotide sequence ID" value="XM_020264962.1"/>
</dbReference>
<feature type="compositionally biased region" description="Polar residues" evidence="1">
    <location>
        <begin position="885"/>
        <end position="897"/>
    </location>
</feature>
<feature type="compositionally biased region" description="Polar residues" evidence="1">
    <location>
        <begin position="427"/>
        <end position="443"/>
    </location>
</feature>
<dbReference type="EMBL" id="LFMY01000003">
    <property type="protein sequence ID" value="OKL61805.1"/>
    <property type="molecule type" value="Genomic_DNA"/>
</dbReference>
<feature type="compositionally biased region" description="Polar residues" evidence="1">
    <location>
        <begin position="546"/>
        <end position="559"/>
    </location>
</feature>
<proteinExistence type="predicted"/>
<dbReference type="AlphaFoldDB" id="A0A225B4M2"/>
<accession>A0A225B4M2</accession>
<feature type="compositionally biased region" description="Low complexity" evidence="1">
    <location>
        <begin position="742"/>
        <end position="789"/>
    </location>
</feature>
<sequence length="1172" mass="123192">MKLSYKVISVLFVTQIQAWILDNSCNGELSEHIPGGLRSFSNHQPNIEHSEYLTGIMQTAFRWNNAALDNLDALAAGGDPSDPEYAARLDLFQYIFSAGFDNGDATRRQINPDYSIFQQIQTVFEDITTFDKTGDGHPLPRPDGDLPVDDFIMYCNFDRLELGVSCDGNSDPDTACDTDVDEDFDLDDDYLTCMSTDNSQDSDENIIFAWATYRHPLSISAIQICDYMLVEEYSSNYEMDDIFNNNAVLARDPKGVRALLPDGGADDSDIELAGLFPPCTLVHEMSHIAFREQTDDVDDDESYGWASVKKFSPYGPGAVNNIHAEGQMNADNYAFFALGSALIQAEAPQRVNADGSLELIYPEAEPVTTPTPTPNPNPNAGKFEIREHLDYIKNRWNQRRSQFMASNSSMAFSSEAMRPSGPESMAPKSSSRTLSENTPNTAPGTHVELVLAAKRTLLIPVPPLETSLSSSTSQLKPSESVSASPTGSQSPSTRAIPSSHPIPTPATKVSSSERNTIYSSASLVKPSPPSEPAPTTPAEAQTSSSRAVPNGNSSSTADISSPHAKVTPTVDPATSQLPSPSISKSSPTLKPASVKPTVTSAFGVTSSSSRAVITATTGSSTVTPSTTVIPVTQSGKTSSVIYTSTLTSSGSIGPTAAWVCTGSLCNVGGGCIIPIFCAISGPGGGQGGGGGIGLSWGLCCGWEPSIPNGNLPGGPSPGPAPQEHGGDDPSDSDEPEKETETTTKTTHSTTSTSSHSSTSSGHSSSTSSHSTPTSRHSSQSSCTHTTTGSSCSVTVTVFTPTGSSLATTSTITGKCTTTQGCEVTNTASTVTSTDENTSLYTPTPYRASGRNRAYMSSMFSALSVLEAKLGPPASNSGAPPKTRLKSGTTATKSHIRTTTSAAPITSCSKTTGKANPTPYCTCNDGWVAGIGTTIGKDKFTTYTCEVGKSTVIPVSTVKPTNVPGVNGVPGCAAIAAAPGTSAYCDCGGRAAPTLEPTSSGIMNCAYTTLPTKSYDPAIHTKTSTTKSTHTTHVPYATGKCNAHVIQGLGGHDDDPDVYIGLNLTDAHGALIGNKTASLDWGQTLVTDSELPWTFLLRAEAGVSDVDLCQSQLCEHGKVDFSYGSQAWNSKSPQCSVGGWDNANFGQWLKGVVHGQDYVSTRQMDCKFDCPGT</sequence>
<feature type="compositionally biased region" description="Acidic residues" evidence="1">
    <location>
        <begin position="728"/>
        <end position="737"/>
    </location>
</feature>
<dbReference type="STRING" id="1441469.A0A225B4M2"/>
<feature type="region of interest" description="Disordered" evidence="1">
    <location>
        <begin position="871"/>
        <end position="897"/>
    </location>
</feature>
<dbReference type="InterPro" id="IPR024079">
    <property type="entry name" value="MetalloPept_cat_dom_sf"/>
</dbReference>
<feature type="compositionally biased region" description="Polar residues" evidence="1">
    <location>
        <begin position="481"/>
        <end position="496"/>
    </location>
</feature>
<gene>
    <name evidence="3" type="ORF">UA08_02872</name>
</gene>
<feature type="signal peptide" evidence="2">
    <location>
        <begin position="1"/>
        <end position="18"/>
    </location>
</feature>